<organism evidence="7 8">
    <name type="scientific">Caenorhabditis tropicalis</name>
    <dbReference type="NCBI Taxonomy" id="1561998"/>
    <lineage>
        <taxon>Eukaryota</taxon>
        <taxon>Metazoa</taxon>
        <taxon>Ecdysozoa</taxon>
        <taxon>Nematoda</taxon>
        <taxon>Chromadorea</taxon>
        <taxon>Rhabditida</taxon>
        <taxon>Rhabditina</taxon>
        <taxon>Rhabditomorpha</taxon>
        <taxon>Rhabditoidea</taxon>
        <taxon>Rhabditidae</taxon>
        <taxon>Peloderinae</taxon>
        <taxon>Caenorhabditis</taxon>
    </lineage>
</organism>
<dbReference type="Pfam" id="PF07039">
    <property type="entry name" value="SGF29_Tudor"/>
    <property type="match status" value="1"/>
</dbReference>
<keyword evidence="5" id="KW-0539">Nucleus</keyword>
<dbReference type="STRING" id="1561998.A0A1I7TE04"/>
<evidence type="ECO:0000256" key="3">
    <source>
        <dbReference type="ARBA" id="ARBA00023054"/>
    </source>
</evidence>
<dbReference type="AlphaFoldDB" id="A0A1I7TE04"/>
<evidence type="ECO:0000313" key="8">
    <source>
        <dbReference type="WBParaSite" id="Csp11.Scaffold589.g5005.t1"/>
    </source>
</evidence>
<dbReference type="PANTHER" id="PTHR21539">
    <property type="entry name" value="SAGA-ASSOCIATED FACTOR 29"/>
    <property type="match status" value="1"/>
</dbReference>
<evidence type="ECO:0000256" key="5">
    <source>
        <dbReference type="ARBA" id="ARBA00023242"/>
    </source>
</evidence>
<dbReference type="PROSITE" id="PS51518">
    <property type="entry name" value="SGF29_C"/>
    <property type="match status" value="1"/>
</dbReference>
<name>A0A1I7TE04_9PELO</name>
<evidence type="ECO:0000256" key="1">
    <source>
        <dbReference type="ARBA" id="ARBA00004123"/>
    </source>
</evidence>
<reference evidence="8" key="1">
    <citation type="submission" date="2016-11" db="UniProtKB">
        <authorList>
            <consortium name="WormBaseParasite"/>
        </authorList>
    </citation>
    <scope>IDENTIFICATION</scope>
</reference>
<evidence type="ECO:0000259" key="6">
    <source>
        <dbReference type="PROSITE" id="PS51518"/>
    </source>
</evidence>
<dbReference type="GO" id="GO:0005634">
    <property type="term" value="C:nucleus"/>
    <property type="evidence" value="ECO:0007669"/>
    <property type="project" value="UniProtKB-SubCell"/>
</dbReference>
<dbReference type="InterPro" id="IPR047288">
    <property type="entry name" value="Tudor_SGF29_rpt1"/>
</dbReference>
<keyword evidence="2" id="KW-0805">Transcription regulation</keyword>
<dbReference type="CDD" id="cd20393">
    <property type="entry name" value="Tudor_SGF29_rpt1"/>
    <property type="match status" value="1"/>
</dbReference>
<protein>
    <submittedName>
        <fullName evidence="8">SGF29 C-terminal domain-containing protein</fullName>
    </submittedName>
</protein>
<dbReference type="Gene3D" id="2.30.30.140">
    <property type="match status" value="2"/>
</dbReference>
<keyword evidence="4" id="KW-0804">Transcription</keyword>
<keyword evidence="7" id="KW-1185">Reference proteome</keyword>
<sequence length="173" mass="19336">MVIVFICSKAIVVFNFLRTPQDGSKLNENDAVAALNKDGDWILADIVTCHSNSRYECRDVDDDKKQLTVFSRNHLIPLPKFKANPASDKHALFAQNAIVLALYPQTTCFYKGIVQSQPVDFREPYLVAFEDESYVSGLCPPMPVAQKYVVAFKEVMGLPATTAPKKGNNHKKK</sequence>
<dbReference type="InterPro" id="IPR037802">
    <property type="entry name" value="SGF29"/>
</dbReference>
<evidence type="ECO:0000256" key="4">
    <source>
        <dbReference type="ARBA" id="ARBA00023163"/>
    </source>
</evidence>
<keyword evidence="3" id="KW-0175">Coiled coil</keyword>
<dbReference type="WBParaSite" id="Csp11.Scaffold589.g5005.t1">
    <property type="protein sequence ID" value="Csp11.Scaffold589.g5005.t1"/>
    <property type="gene ID" value="Csp11.Scaffold589.g5005"/>
</dbReference>
<feature type="domain" description="SGF29 C-terminal" evidence="6">
    <location>
        <begin position="22"/>
        <end position="158"/>
    </location>
</feature>
<dbReference type="FunFam" id="2.30.30.140:FF:000029">
    <property type="entry name" value="SAGA-associated factor 29 homolog"/>
    <property type="match status" value="1"/>
</dbReference>
<dbReference type="FunFam" id="2.30.30.140:FF:000026">
    <property type="entry name" value="SAGA-associated factor 29 homolog"/>
    <property type="match status" value="1"/>
</dbReference>
<dbReference type="InterPro" id="IPR047287">
    <property type="entry name" value="Tudor_SGF29_rpt2"/>
</dbReference>
<evidence type="ECO:0000313" key="7">
    <source>
        <dbReference type="Proteomes" id="UP000095282"/>
    </source>
</evidence>
<accession>A0A1I7TE04</accession>
<dbReference type="InterPro" id="IPR010750">
    <property type="entry name" value="SGF29_tudor-like_dom"/>
</dbReference>
<evidence type="ECO:0000256" key="2">
    <source>
        <dbReference type="ARBA" id="ARBA00023015"/>
    </source>
</evidence>
<dbReference type="eggNOG" id="KOG3038">
    <property type="taxonomic scope" value="Eukaryota"/>
</dbReference>
<dbReference type="Proteomes" id="UP000095282">
    <property type="component" value="Unplaced"/>
</dbReference>
<dbReference type="GO" id="GO:0140672">
    <property type="term" value="C:ATAC complex"/>
    <property type="evidence" value="ECO:0007669"/>
    <property type="project" value="UniProtKB-ARBA"/>
</dbReference>
<dbReference type="GO" id="GO:0000124">
    <property type="term" value="C:SAGA complex"/>
    <property type="evidence" value="ECO:0007669"/>
    <property type="project" value="InterPro"/>
</dbReference>
<dbReference type="PANTHER" id="PTHR21539:SF0">
    <property type="entry name" value="SAGA-ASSOCIATED FACTOR 29"/>
    <property type="match status" value="1"/>
</dbReference>
<comment type="subcellular location">
    <subcellularLocation>
        <location evidence="1">Nucleus</location>
    </subcellularLocation>
</comment>
<proteinExistence type="predicted"/>
<dbReference type="CDD" id="cd20394">
    <property type="entry name" value="Tudor_SGF29_rpt2"/>
    <property type="match status" value="1"/>
</dbReference>